<dbReference type="Pfam" id="PF00067">
    <property type="entry name" value="p450"/>
    <property type="match status" value="1"/>
</dbReference>
<protein>
    <submittedName>
        <fullName evidence="6">Cytochrome P450, E-class, group I</fullName>
    </submittedName>
</protein>
<dbReference type="GO" id="GO:0020037">
    <property type="term" value="F:heme binding"/>
    <property type="evidence" value="ECO:0007669"/>
    <property type="project" value="InterPro"/>
</dbReference>
<feature type="transmembrane region" description="Helical" evidence="5">
    <location>
        <begin position="6"/>
        <end position="22"/>
    </location>
</feature>
<keyword evidence="5" id="KW-1133">Transmembrane helix</keyword>
<comment type="similarity">
    <text evidence="1">Belongs to the cytochrome P450 family.</text>
</comment>
<sequence>MEWENYVFWSALISFILLVWHLRRKNSYKRSKLPPGPKGWPVFGNLFDLGSLPHRRLEALRQQFGPVVWLKLGFVNTMVLLSAGAAEEFFKNHDLSFLDRFTNDSMRSHDYDKISIAFGSCSTYWRTLRRICTSELFANKRINDTMLIRQKSVDELLSWIDNEVEKGASGGLVLRNFVFPALFNMIGNLTLSQDLVNPQSKISSEFFTAMDGVHECVGRPNISDLLPWLRKLDLQGIRRKMDCSLGKAIEIILIFVKERLEQRKQKQKVSEQKMDFLDVLLDYRGNGKDEPVKLSEYQVTIFLMEMFFAGTDSTRRRMCPGLPLAHRIVPLVLGSLLHHFEWELCDGVKNIDMRETMGAGVKLLDPLQAIPKQKMM</sequence>
<keyword evidence="3" id="KW-0560">Oxidoreductase</keyword>
<dbReference type="Proteomes" id="UP001237642">
    <property type="component" value="Unassembled WGS sequence"/>
</dbReference>
<keyword evidence="5" id="KW-0812">Transmembrane</keyword>
<accession>A0AAD8I7P1</accession>
<evidence type="ECO:0000313" key="6">
    <source>
        <dbReference type="EMBL" id="KAK1380556.1"/>
    </source>
</evidence>
<evidence type="ECO:0000256" key="1">
    <source>
        <dbReference type="ARBA" id="ARBA00010617"/>
    </source>
</evidence>
<evidence type="ECO:0000256" key="2">
    <source>
        <dbReference type="ARBA" id="ARBA00022723"/>
    </source>
</evidence>
<dbReference type="PANTHER" id="PTHR47950:SF14">
    <property type="entry name" value="CYTOCHROME P450 76A2-LIKE ISOFORM X1"/>
    <property type="match status" value="1"/>
</dbReference>
<keyword evidence="4" id="KW-0408">Iron</keyword>
<dbReference type="PRINTS" id="PR00463">
    <property type="entry name" value="EP450I"/>
</dbReference>
<gene>
    <name evidence="6" type="ORF">POM88_027300</name>
</gene>
<dbReference type="GO" id="GO:0004497">
    <property type="term" value="F:monooxygenase activity"/>
    <property type="evidence" value="ECO:0007669"/>
    <property type="project" value="InterPro"/>
</dbReference>
<evidence type="ECO:0000256" key="3">
    <source>
        <dbReference type="ARBA" id="ARBA00023002"/>
    </source>
</evidence>
<keyword evidence="7" id="KW-1185">Reference proteome</keyword>
<dbReference type="GO" id="GO:0009805">
    <property type="term" value="P:coumarin biosynthetic process"/>
    <property type="evidence" value="ECO:0007669"/>
    <property type="project" value="UniProtKB-ARBA"/>
</dbReference>
<evidence type="ECO:0000313" key="7">
    <source>
        <dbReference type="Proteomes" id="UP001237642"/>
    </source>
</evidence>
<organism evidence="6 7">
    <name type="scientific">Heracleum sosnowskyi</name>
    <dbReference type="NCBI Taxonomy" id="360622"/>
    <lineage>
        <taxon>Eukaryota</taxon>
        <taxon>Viridiplantae</taxon>
        <taxon>Streptophyta</taxon>
        <taxon>Embryophyta</taxon>
        <taxon>Tracheophyta</taxon>
        <taxon>Spermatophyta</taxon>
        <taxon>Magnoliopsida</taxon>
        <taxon>eudicotyledons</taxon>
        <taxon>Gunneridae</taxon>
        <taxon>Pentapetalae</taxon>
        <taxon>asterids</taxon>
        <taxon>campanulids</taxon>
        <taxon>Apiales</taxon>
        <taxon>Apiaceae</taxon>
        <taxon>Apioideae</taxon>
        <taxon>apioid superclade</taxon>
        <taxon>Tordylieae</taxon>
        <taxon>Tordyliinae</taxon>
        <taxon>Heracleum</taxon>
    </lineage>
</organism>
<dbReference type="InterPro" id="IPR036396">
    <property type="entry name" value="Cyt_P450_sf"/>
</dbReference>
<dbReference type="SUPFAM" id="SSF48264">
    <property type="entry name" value="Cytochrome P450"/>
    <property type="match status" value="1"/>
</dbReference>
<reference evidence="6" key="2">
    <citation type="submission" date="2023-05" db="EMBL/GenBank/DDBJ databases">
        <authorList>
            <person name="Schelkunov M.I."/>
        </authorList>
    </citation>
    <scope>NUCLEOTIDE SEQUENCE</scope>
    <source>
        <strain evidence="6">Hsosn_3</strain>
        <tissue evidence="6">Leaf</tissue>
    </source>
</reference>
<dbReference type="InterPro" id="IPR002401">
    <property type="entry name" value="Cyt_P450_E_grp-I"/>
</dbReference>
<evidence type="ECO:0000256" key="5">
    <source>
        <dbReference type="SAM" id="Phobius"/>
    </source>
</evidence>
<dbReference type="Gene3D" id="1.10.630.10">
    <property type="entry name" value="Cytochrome P450"/>
    <property type="match status" value="2"/>
</dbReference>
<reference evidence="6" key="1">
    <citation type="submission" date="2023-02" db="EMBL/GenBank/DDBJ databases">
        <title>Genome of toxic invasive species Heracleum sosnowskyi carries increased number of genes despite the absence of recent whole-genome duplications.</title>
        <authorList>
            <person name="Schelkunov M."/>
            <person name="Shtratnikova V."/>
            <person name="Makarenko M."/>
            <person name="Klepikova A."/>
            <person name="Omelchenko D."/>
            <person name="Novikova G."/>
            <person name="Obukhova E."/>
            <person name="Bogdanov V."/>
            <person name="Penin A."/>
            <person name="Logacheva M."/>
        </authorList>
    </citation>
    <scope>NUCLEOTIDE SEQUENCE</scope>
    <source>
        <strain evidence="6">Hsosn_3</strain>
        <tissue evidence="6">Leaf</tissue>
    </source>
</reference>
<comment type="caution">
    <text evidence="6">The sequence shown here is derived from an EMBL/GenBank/DDBJ whole genome shotgun (WGS) entry which is preliminary data.</text>
</comment>
<dbReference type="EMBL" id="JAUIZM010000006">
    <property type="protein sequence ID" value="KAK1380556.1"/>
    <property type="molecule type" value="Genomic_DNA"/>
</dbReference>
<keyword evidence="2" id="KW-0479">Metal-binding</keyword>
<proteinExistence type="inferred from homology"/>
<keyword evidence="5" id="KW-0472">Membrane</keyword>
<evidence type="ECO:0000256" key="4">
    <source>
        <dbReference type="ARBA" id="ARBA00023004"/>
    </source>
</evidence>
<name>A0AAD8I7P1_9APIA</name>
<dbReference type="GO" id="GO:0016705">
    <property type="term" value="F:oxidoreductase activity, acting on paired donors, with incorporation or reduction of molecular oxygen"/>
    <property type="evidence" value="ECO:0007669"/>
    <property type="project" value="InterPro"/>
</dbReference>
<dbReference type="InterPro" id="IPR001128">
    <property type="entry name" value="Cyt_P450"/>
</dbReference>
<dbReference type="GO" id="GO:0005506">
    <property type="term" value="F:iron ion binding"/>
    <property type="evidence" value="ECO:0007669"/>
    <property type="project" value="InterPro"/>
</dbReference>
<dbReference type="PANTHER" id="PTHR47950">
    <property type="entry name" value="CYTOCHROME P450, FAMILY 76, SUBFAMILY C, POLYPEPTIDE 5-RELATED"/>
    <property type="match status" value="1"/>
</dbReference>
<dbReference type="AlphaFoldDB" id="A0AAD8I7P1"/>